<evidence type="ECO:0000259" key="5">
    <source>
        <dbReference type="Pfam" id="PF01494"/>
    </source>
</evidence>
<dbReference type="GO" id="GO:0071949">
    <property type="term" value="F:FAD binding"/>
    <property type="evidence" value="ECO:0007669"/>
    <property type="project" value="InterPro"/>
</dbReference>
<protein>
    <submittedName>
        <fullName evidence="6">NAD(P)-binding protein</fullName>
    </submittedName>
</protein>
<reference evidence="6" key="1">
    <citation type="submission" date="2019-12" db="EMBL/GenBank/DDBJ databases">
        <title>Novel species isolated from a subtropical stream in China.</title>
        <authorList>
            <person name="Lu H."/>
        </authorList>
    </citation>
    <scope>NUCLEOTIDE SEQUENCE [LARGE SCALE GENOMIC DNA]</scope>
    <source>
        <strain evidence="6">FT81W</strain>
    </source>
</reference>
<dbReference type="Pfam" id="PF01494">
    <property type="entry name" value="FAD_binding_3"/>
    <property type="match status" value="1"/>
</dbReference>
<keyword evidence="1" id="KW-0285">Flavoprotein</keyword>
<gene>
    <name evidence="6" type="ORF">GTP90_16305</name>
</gene>
<keyword evidence="4" id="KW-0503">Monooxygenase</keyword>
<dbReference type="PANTHER" id="PTHR47178:SF5">
    <property type="entry name" value="FAD-BINDING DOMAIN-CONTAINING PROTEIN"/>
    <property type="match status" value="1"/>
</dbReference>
<keyword evidence="2" id="KW-0274">FAD</keyword>
<dbReference type="EMBL" id="WWCX01000026">
    <property type="protein sequence ID" value="MYM95430.1"/>
    <property type="molecule type" value="Genomic_DNA"/>
</dbReference>
<dbReference type="PANTHER" id="PTHR47178">
    <property type="entry name" value="MONOOXYGENASE, FAD-BINDING"/>
    <property type="match status" value="1"/>
</dbReference>
<dbReference type="Pfam" id="PF13450">
    <property type="entry name" value="NAD_binding_8"/>
    <property type="match status" value="1"/>
</dbReference>
<dbReference type="InterPro" id="IPR002938">
    <property type="entry name" value="FAD-bd"/>
</dbReference>
<dbReference type="Gene3D" id="3.50.50.60">
    <property type="entry name" value="FAD/NAD(P)-binding domain"/>
    <property type="match status" value="1"/>
</dbReference>
<evidence type="ECO:0000256" key="2">
    <source>
        <dbReference type="ARBA" id="ARBA00022827"/>
    </source>
</evidence>
<dbReference type="InterPro" id="IPR036188">
    <property type="entry name" value="FAD/NAD-bd_sf"/>
</dbReference>
<dbReference type="SUPFAM" id="SSF51905">
    <property type="entry name" value="FAD/NAD(P)-binding domain"/>
    <property type="match status" value="1"/>
</dbReference>
<dbReference type="PRINTS" id="PR00420">
    <property type="entry name" value="RNGMNOXGNASE"/>
</dbReference>
<evidence type="ECO:0000256" key="1">
    <source>
        <dbReference type="ARBA" id="ARBA00022630"/>
    </source>
</evidence>
<dbReference type="Proteomes" id="UP000447355">
    <property type="component" value="Unassembled WGS sequence"/>
</dbReference>
<evidence type="ECO:0000256" key="3">
    <source>
        <dbReference type="ARBA" id="ARBA00023002"/>
    </source>
</evidence>
<dbReference type="AlphaFoldDB" id="A0A845GPS5"/>
<dbReference type="GO" id="GO:0004497">
    <property type="term" value="F:monooxygenase activity"/>
    <property type="evidence" value="ECO:0007669"/>
    <property type="project" value="UniProtKB-KW"/>
</dbReference>
<evidence type="ECO:0000313" key="6">
    <source>
        <dbReference type="EMBL" id="MYM95430.1"/>
    </source>
</evidence>
<dbReference type="RefSeq" id="WP_161084562.1">
    <property type="nucleotide sequence ID" value="NZ_WWCX01000026.1"/>
</dbReference>
<organism evidence="6 7">
    <name type="scientific">Duganella vulcania</name>
    <dbReference type="NCBI Taxonomy" id="2692166"/>
    <lineage>
        <taxon>Bacteria</taxon>
        <taxon>Pseudomonadati</taxon>
        <taxon>Pseudomonadota</taxon>
        <taxon>Betaproteobacteria</taxon>
        <taxon>Burkholderiales</taxon>
        <taxon>Oxalobacteraceae</taxon>
        <taxon>Telluria group</taxon>
        <taxon>Duganella</taxon>
    </lineage>
</organism>
<name>A0A845GPS5_9BURK</name>
<evidence type="ECO:0000313" key="7">
    <source>
        <dbReference type="Proteomes" id="UP000447355"/>
    </source>
</evidence>
<proteinExistence type="predicted"/>
<evidence type="ECO:0000256" key="4">
    <source>
        <dbReference type="ARBA" id="ARBA00023033"/>
    </source>
</evidence>
<feature type="domain" description="FAD-binding" evidence="5">
    <location>
        <begin position="128"/>
        <end position="372"/>
    </location>
</feature>
<comment type="caution">
    <text evidence="6">The sequence shown here is derived from an EMBL/GenBank/DDBJ whole genome shotgun (WGS) entry which is preliminary data.</text>
</comment>
<accession>A0A845GPS5</accession>
<keyword evidence="3" id="KW-0560">Oxidoreductase</keyword>
<sequence length="385" mass="40095">MQENAFQVAIIGAGLGGLCLAQGLKKHGIAFAVFERDAALDSRAQGYRIRINGDGQSALRRCLPPELFALFEASCGAELNPPQALDVRLNGVARWNDAWRSDEPGPADLKANRHTLREVLMCGIAEHVHFSKELCGVVRHGGDGVSFDFADGSAYRADLLVGADGSNSRVAGQCFPAMRGLDAGVACIYGKADGASLSIADALRGGTSVIFDKQLAMVIDPMRFPPAGNGGLSPVEDYLYWALIGRRQRLGVAAGTMPREADARRCIADLSAGWAPGLRAVFAATPPGMLTMLPVRQSPPPLAWPQGRVTALGDAVHTMSPASGLGCNTAFLDAALLAAQLAGALGGAVTLDQAVATYEAGMREQAAAALQASVRGAGQLYGGDI</sequence>